<sequence>MQKIKAHKQAFRRALRILYWMGLMILYLCAASRPGVWLRDAFLYRQTDGSFAGRDEYGIYALTVTAAEHETQAVFAMNGETIQYRIVTSSQENVQIYQDDRKIFAGQAIGEPGDAVLWAENGQLADDINVVVNGEYQQQDLLPTCQWLYNIAVGGRMETRGNLWFLLPMGLLALVLFLDIKFPLLFWNLSHGLAVQGGEPSEWYCTMQKVSRDLMEVGIPFLALISFWQH</sequence>
<dbReference type="AlphaFoldDB" id="A0A329TEL6"/>
<keyword evidence="1" id="KW-0472">Membrane</keyword>
<protein>
    <submittedName>
        <fullName evidence="2">Uncharacterized protein</fullName>
    </submittedName>
</protein>
<name>A0A329TEL6_9FIRM</name>
<dbReference type="EMBL" id="PRKZ01000010">
    <property type="protein sequence ID" value="RAW48191.1"/>
    <property type="molecule type" value="Genomic_DNA"/>
</dbReference>
<keyword evidence="1" id="KW-1133">Transmembrane helix</keyword>
<dbReference type="RefSeq" id="WP_112116420.1">
    <property type="nucleotide sequence ID" value="NZ_PRKZ01000010.1"/>
</dbReference>
<proteinExistence type="predicted"/>
<keyword evidence="1" id="KW-0812">Transmembrane</keyword>
<gene>
    <name evidence="2" type="ORF">C4N25_12225</name>
</gene>
<comment type="caution">
    <text evidence="2">The sequence shown here is derived from an EMBL/GenBank/DDBJ whole genome shotgun (WGS) entry which is preliminary data.</text>
</comment>
<accession>A0A329TEL6</accession>
<evidence type="ECO:0000313" key="2">
    <source>
        <dbReference type="EMBL" id="RAW48191.1"/>
    </source>
</evidence>
<evidence type="ECO:0000313" key="3">
    <source>
        <dbReference type="Proteomes" id="UP000251634"/>
    </source>
</evidence>
<feature type="transmembrane region" description="Helical" evidence="1">
    <location>
        <begin position="17"/>
        <end position="36"/>
    </location>
</feature>
<reference evidence="2 3" key="1">
    <citation type="submission" date="2018-02" db="EMBL/GenBank/DDBJ databases">
        <title>Complete genome sequencing of Faecalibacterium prausnitzii strains isolated from the human gut.</title>
        <authorList>
            <person name="Fitzgerald B.C."/>
            <person name="Shkoporov A.N."/>
            <person name="Ross P.R."/>
            <person name="Hill C."/>
        </authorList>
    </citation>
    <scope>NUCLEOTIDE SEQUENCE [LARGE SCALE GENOMIC DNA]</scope>
    <source>
        <strain evidence="2 3">APC942/8-14-2</strain>
    </source>
</reference>
<organism evidence="2 3">
    <name type="scientific">Faecalibacterium prausnitzii</name>
    <dbReference type="NCBI Taxonomy" id="853"/>
    <lineage>
        <taxon>Bacteria</taxon>
        <taxon>Bacillati</taxon>
        <taxon>Bacillota</taxon>
        <taxon>Clostridia</taxon>
        <taxon>Eubacteriales</taxon>
        <taxon>Oscillospiraceae</taxon>
        <taxon>Faecalibacterium</taxon>
    </lineage>
</organism>
<dbReference type="Proteomes" id="UP000251634">
    <property type="component" value="Unassembled WGS sequence"/>
</dbReference>
<feature type="transmembrane region" description="Helical" evidence="1">
    <location>
        <begin position="163"/>
        <end position="186"/>
    </location>
</feature>
<evidence type="ECO:0000256" key="1">
    <source>
        <dbReference type="SAM" id="Phobius"/>
    </source>
</evidence>